<evidence type="ECO:0000256" key="1">
    <source>
        <dbReference type="ARBA" id="ARBA00022574"/>
    </source>
</evidence>
<dbReference type="InterPro" id="IPR036322">
    <property type="entry name" value="WD40_repeat_dom_sf"/>
</dbReference>
<dbReference type="Gene3D" id="2.130.10.10">
    <property type="entry name" value="YVTN repeat-like/Quinoprotein amine dehydrogenase"/>
    <property type="match status" value="1"/>
</dbReference>
<evidence type="ECO:0000259" key="4">
    <source>
        <dbReference type="PROSITE" id="PS50097"/>
    </source>
</evidence>
<name>A0ABQ8XIV7_9EUKA</name>
<protein>
    <submittedName>
        <fullName evidence="5">Phospholipase a-2-activating protein</fullName>
    </submittedName>
</protein>
<keyword evidence="2" id="KW-0677">Repeat</keyword>
<dbReference type="InterPro" id="IPR000210">
    <property type="entry name" value="BTB/POZ_dom"/>
</dbReference>
<organism evidence="5 6">
    <name type="scientific">Anaeramoeba flamelloides</name>
    <dbReference type="NCBI Taxonomy" id="1746091"/>
    <lineage>
        <taxon>Eukaryota</taxon>
        <taxon>Metamonada</taxon>
        <taxon>Anaeramoebidae</taxon>
        <taxon>Anaeramoeba</taxon>
    </lineage>
</organism>
<proteinExistence type="predicted"/>
<dbReference type="InterPro" id="IPR050995">
    <property type="entry name" value="WD-F-box_domain-protein"/>
</dbReference>
<dbReference type="PROSITE" id="PS50097">
    <property type="entry name" value="BTB"/>
    <property type="match status" value="1"/>
</dbReference>
<accession>A0ABQ8XIV7</accession>
<dbReference type="PROSITE" id="PS00678">
    <property type="entry name" value="WD_REPEATS_1"/>
    <property type="match status" value="1"/>
</dbReference>
<dbReference type="InterPro" id="IPR015943">
    <property type="entry name" value="WD40/YVTN_repeat-like_dom_sf"/>
</dbReference>
<evidence type="ECO:0000313" key="5">
    <source>
        <dbReference type="EMBL" id="KAJ6232040.1"/>
    </source>
</evidence>
<feature type="repeat" description="WD" evidence="3">
    <location>
        <begin position="243"/>
        <end position="267"/>
    </location>
</feature>
<dbReference type="EMBL" id="JAOAOG010000295">
    <property type="protein sequence ID" value="KAJ6232040.1"/>
    <property type="molecule type" value="Genomic_DNA"/>
</dbReference>
<dbReference type="PROSITE" id="PS50082">
    <property type="entry name" value="WD_REPEATS_2"/>
    <property type="match status" value="1"/>
</dbReference>
<keyword evidence="6" id="KW-1185">Reference proteome</keyword>
<evidence type="ECO:0000256" key="3">
    <source>
        <dbReference type="PROSITE-ProRule" id="PRU00221"/>
    </source>
</evidence>
<dbReference type="Gene3D" id="3.30.710.10">
    <property type="entry name" value="Potassium Channel Kv1.1, Chain A"/>
    <property type="match status" value="1"/>
</dbReference>
<keyword evidence="1 3" id="KW-0853">WD repeat</keyword>
<dbReference type="Proteomes" id="UP001150062">
    <property type="component" value="Unassembled WGS sequence"/>
</dbReference>
<evidence type="ECO:0000256" key="2">
    <source>
        <dbReference type="ARBA" id="ARBA00022737"/>
    </source>
</evidence>
<dbReference type="InterPro" id="IPR019775">
    <property type="entry name" value="WD40_repeat_CS"/>
</dbReference>
<dbReference type="SUPFAM" id="SSF54695">
    <property type="entry name" value="POZ domain"/>
    <property type="match status" value="1"/>
</dbReference>
<gene>
    <name evidence="5" type="ORF">M0813_05195</name>
</gene>
<evidence type="ECO:0000313" key="6">
    <source>
        <dbReference type="Proteomes" id="UP001150062"/>
    </source>
</evidence>
<dbReference type="PANTHER" id="PTHR14604:SF4">
    <property type="entry name" value="F-BOX DOMAIN-CONTAINING PROTEIN"/>
    <property type="match status" value="1"/>
</dbReference>
<reference evidence="5" key="1">
    <citation type="submission" date="2022-08" db="EMBL/GenBank/DDBJ databases">
        <title>Novel sulfate-reducing endosymbionts in the free-living metamonad Anaeramoeba.</title>
        <authorList>
            <person name="Jerlstrom-Hultqvist J."/>
            <person name="Cepicka I."/>
            <person name="Gallot-Lavallee L."/>
            <person name="Salas-Leiva D."/>
            <person name="Curtis B.A."/>
            <person name="Zahonova K."/>
            <person name="Pipaliya S."/>
            <person name="Dacks J."/>
            <person name="Roger A.J."/>
        </authorList>
    </citation>
    <scope>NUCLEOTIDE SEQUENCE</scope>
    <source>
        <strain evidence="5">Schooner1</strain>
    </source>
</reference>
<dbReference type="InterPro" id="IPR011333">
    <property type="entry name" value="SKP1/BTB/POZ_sf"/>
</dbReference>
<feature type="domain" description="BTB" evidence="4">
    <location>
        <begin position="405"/>
        <end position="488"/>
    </location>
</feature>
<sequence>MSSLEIQKNTTETNQPKTLKIEKNFVLSNDYCRFIDVDEEFAYVSNFGGQIFILPLETFTKESSQIIKAHTNYCFQVYKYKDMLVSCSGDSTVKVTDPNTKKCIRTFEVKSKFVFETLIVENRIFCCGRDNFIMCWNYETGKVIKKINTEVNFLSMTKPNDYIFISDTNGHVNVLDIEKYKILHRFKVHENDVQYIINKNNILYTIGDHKEKNIKSWDCTTYKELKPFIGHEKGQVVIKTKWNYLFSAGYDHTIKIWDLDTHECLFSVLTGGNIWCLDLNHKYIVAGYEKSVLKINIEDQLQTNSNNDFLKLKESQFQTDLIIHEIPVHESILKIRTGKSGYEVKKVLEKSFTKEEAEIFLEWIYGKNLNLKKIEKIANAFQIENIQKKSMQQDLMNAYNDEDSKDFYIVVKDLENEEYNEEDEEEEEEEEEIPVHKFILIAKCGLFRNFFENVKEETKKVQDYSGKSIETLELFIKFLYTSQIELTADDDPQLIIEELEDAHAYYQLNKFSNLDNILKKLKRQFNLN</sequence>
<comment type="caution">
    <text evidence="5">The sequence shown here is derived from an EMBL/GenBank/DDBJ whole genome shotgun (WGS) entry which is preliminary data.</text>
</comment>
<dbReference type="SMART" id="SM00320">
    <property type="entry name" value="WD40"/>
    <property type="match status" value="5"/>
</dbReference>
<dbReference type="Pfam" id="PF00400">
    <property type="entry name" value="WD40"/>
    <property type="match status" value="1"/>
</dbReference>
<dbReference type="PANTHER" id="PTHR14604">
    <property type="entry name" value="WD40 REPEAT PF20"/>
    <property type="match status" value="1"/>
</dbReference>
<dbReference type="SUPFAM" id="SSF50978">
    <property type="entry name" value="WD40 repeat-like"/>
    <property type="match status" value="1"/>
</dbReference>
<dbReference type="InterPro" id="IPR001680">
    <property type="entry name" value="WD40_rpt"/>
</dbReference>
<dbReference type="Pfam" id="PF00651">
    <property type="entry name" value="BTB"/>
    <property type="match status" value="1"/>
</dbReference>
<dbReference type="CDD" id="cd18186">
    <property type="entry name" value="BTB_POZ_ZBTB_KLHL-like"/>
    <property type="match status" value="1"/>
</dbReference>